<proteinExistence type="predicted"/>
<protein>
    <submittedName>
        <fullName evidence="1">Uncharacterized protein</fullName>
    </submittedName>
</protein>
<dbReference type="KEGG" id="lua:D4A81_01510"/>
<keyword evidence="2" id="KW-1185">Reference proteome</keyword>
<sequence>MKSFKNMIFGLIAMSLFIFGFCFTSFAGSWRQENGSWRYIREDGSYPANEWMWIDGDVDGYAECYYFDGNGNCYINTTSPDGYSIDQNGAWTINGAVQRCISVKGNLGYYDKRTGLARYYNQQSGRIILSMYPDNVKFAVLTLDYPRRMVVTDGITGEATYTEKVFSIHFSRFSENMRDGSQASWRAYENRNVTVVFIGGQPELYSAEGGEPLESVGFEGDNVKIYTN</sequence>
<dbReference type="Proteomes" id="UP000265562">
    <property type="component" value="Chromosome"/>
</dbReference>
<evidence type="ECO:0000313" key="1">
    <source>
        <dbReference type="EMBL" id="AYA98719.1"/>
    </source>
</evidence>
<gene>
    <name evidence="1" type="ORF">D4A81_01510</name>
</gene>
<organism evidence="1 2">
    <name type="scientific">Lachnoanaerobaculum umeaense</name>
    <dbReference type="NCBI Taxonomy" id="617123"/>
    <lineage>
        <taxon>Bacteria</taxon>
        <taxon>Bacillati</taxon>
        <taxon>Bacillota</taxon>
        <taxon>Clostridia</taxon>
        <taxon>Lachnospirales</taxon>
        <taxon>Lachnospiraceae</taxon>
        <taxon>Lachnoanaerobaculum</taxon>
    </lineage>
</organism>
<dbReference type="SUPFAM" id="SSF69360">
    <property type="entry name" value="Cell wall binding repeat"/>
    <property type="match status" value="1"/>
</dbReference>
<dbReference type="Gene3D" id="2.10.270.10">
    <property type="entry name" value="Cholin Binding"/>
    <property type="match status" value="1"/>
</dbReference>
<reference evidence="1 2" key="1">
    <citation type="submission" date="2018-09" db="EMBL/GenBank/DDBJ databases">
        <title>Genome sequencing of Lachnoanaerobaculum umeaense DSM 23576.</title>
        <authorList>
            <person name="Kook J.-K."/>
            <person name="Park S.-N."/>
            <person name="Lim Y.K."/>
        </authorList>
    </citation>
    <scope>NUCLEOTIDE SEQUENCE [LARGE SCALE GENOMIC DNA]</scope>
    <source>
        <strain evidence="2">DSM 23576 \ CCUG 58757</strain>
    </source>
</reference>
<dbReference type="RefSeq" id="WP_111523891.1">
    <property type="nucleotide sequence ID" value="NZ_CP032364.1"/>
</dbReference>
<dbReference type="OrthoDB" id="1864143at2"/>
<name>A0A385PYR8_9FIRM</name>
<dbReference type="AlphaFoldDB" id="A0A385PYR8"/>
<dbReference type="EMBL" id="CP032364">
    <property type="protein sequence ID" value="AYA98719.1"/>
    <property type="molecule type" value="Genomic_DNA"/>
</dbReference>
<evidence type="ECO:0000313" key="2">
    <source>
        <dbReference type="Proteomes" id="UP000265562"/>
    </source>
</evidence>
<accession>A0A385PYR8</accession>